<dbReference type="EMBL" id="CM023475">
    <property type="protein sequence ID" value="KAH7946005.1"/>
    <property type="molecule type" value="Genomic_DNA"/>
</dbReference>
<protein>
    <submittedName>
        <fullName evidence="1">Uncharacterized protein</fullName>
    </submittedName>
</protein>
<accession>A0ACB8CMH9</accession>
<reference evidence="1" key="1">
    <citation type="submission" date="2020-05" db="EMBL/GenBank/DDBJ databases">
        <title>Large-scale comparative analyses of tick genomes elucidate their genetic diversity and vector capacities.</title>
        <authorList>
            <person name="Jia N."/>
            <person name="Wang J."/>
            <person name="Shi W."/>
            <person name="Du L."/>
            <person name="Sun Y."/>
            <person name="Zhan W."/>
            <person name="Jiang J."/>
            <person name="Wang Q."/>
            <person name="Zhang B."/>
            <person name="Ji P."/>
            <person name="Sakyi L.B."/>
            <person name="Cui X."/>
            <person name="Yuan T."/>
            <person name="Jiang B."/>
            <person name="Yang W."/>
            <person name="Lam T.T.-Y."/>
            <person name="Chang Q."/>
            <person name="Ding S."/>
            <person name="Wang X."/>
            <person name="Zhu J."/>
            <person name="Ruan X."/>
            <person name="Zhao L."/>
            <person name="Wei J."/>
            <person name="Que T."/>
            <person name="Du C."/>
            <person name="Cheng J."/>
            <person name="Dai P."/>
            <person name="Han X."/>
            <person name="Huang E."/>
            <person name="Gao Y."/>
            <person name="Liu J."/>
            <person name="Shao H."/>
            <person name="Ye R."/>
            <person name="Li L."/>
            <person name="Wei W."/>
            <person name="Wang X."/>
            <person name="Wang C."/>
            <person name="Yang T."/>
            <person name="Huo Q."/>
            <person name="Li W."/>
            <person name="Guo W."/>
            <person name="Chen H."/>
            <person name="Zhou L."/>
            <person name="Ni X."/>
            <person name="Tian J."/>
            <person name="Zhou Y."/>
            <person name="Sheng Y."/>
            <person name="Liu T."/>
            <person name="Pan Y."/>
            <person name="Xia L."/>
            <person name="Li J."/>
            <person name="Zhao F."/>
            <person name="Cao W."/>
        </authorList>
    </citation>
    <scope>NUCLEOTIDE SEQUENCE</scope>
    <source>
        <strain evidence="1">Dsil-2018</strain>
    </source>
</reference>
<comment type="caution">
    <text evidence="1">The sequence shown here is derived from an EMBL/GenBank/DDBJ whole genome shotgun (WGS) entry which is preliminary data.</text>
</comment>
<gene>
    <name evidence="1" type="ORF">HPB49_018857</name>
</gene>
<evidence type="ECO:0000313" key="1">
    <source>
        <dbReference type="EMBL" id="KAH7946005.1"/>
    </source>
</evidence>
<evidence type="ECO:0000313" key="2">
    <source>
        <dbReference type="Proteomes" id="UP000821865"/>
    </source>
</evidence>
<proteinExistence type="predicted"/>
<dbReference type="Proteomes" id="UP000821865">
    <property type="component" value="Chromosome 6"/>
</dbReference>
<keyword evidence="2" id="KW-1185">Reference proteome</keyword>
<organism evidence="1 2">
    <name type="scientific">Dermacentor silvarum</name>
    <name type="common">Tick</name>
    <dbReference type="NCBI Taxonomy" id="543639"/>
    <lineage>
        <taxon>Eukaryota</taxon>
        <taxon>Metazoa</taxon>
        <taxon>Ecdysozoa</taxon>
        <taxon>Arthropoda</taxon>
        <taxon>Chelicerata</taxon>
        <taxon>Arachnida</taxon>
        <taxon>Acari</taxon>
        <taxon>Parasitiformes</taxon>
        <taxon>Ixodida</taxon>
        <taxon>Ixodoidea</taxon>
        <taxon>Ixodidae</taxon>
        <taxon>Rhipicephalinae</taxon>
        <taxon>Dermacentor</taxon>
    </lineage>
</organism>
<sequence length="478" mass="51931">MNDSEQLVVPDGLEDYQESQAAHRESNRDTRKLEQRQWMPVPGEATEAPKGGDTAAHGRRRLYLAVAATYFGTVSTGLTCAYSSPALPDMRRTMHISEDFAAWFGALVLAGGLVAGVISGHLLSLAGRRGTMLMSAAWFAAGWLFIAFANSTALLFIGRFLTGGGMSVASAASTVFVAEVTPANLRGALNTGCNFVETVGILIGYALGKWLNYKWLAAACLVPAVINGATFLFYVRESPMWLLQKGRRKEAMEALQFYRGPQVEDEFTALETCTVDVTTKLTFGDLKESYVYRSFLCSLLTLLMQQGSAISVLIFFAQDILQEADVSIAADDCTIVVGGILSVAFLVATVLADKAGRKWLFIVSTASSAVSLAVLGVCFYMKQTKNQHFLDNYAWLPLASMSVYFAGYSLGLGPLPFVYVGELLPLKTKGVATAVCIVLYYSFGFLVTKTYTDLSRLMGTAATYWLYASFLAVTFVYL</sequence>
<name>A0ACB8CMH9_DERSI</name>